<sequence length="856" mass="98889">MRQRFLFLFLLLTNVSLAGGVRGLIATTRNEPLPYAGIVVQGTSNGTLANAEGRYELSLPAGKYELVFQYLSFKTVTKTVTVSEDFLELNVILEEQPLNLDAAQVGKGKEDPAYSVMRRAIAKARFHQLQVRSYTARAYTRSTALPTKIPFLLERRLKKEGVQEGKAFLNESITEITYRRPNTYNQKILSTRNSLDNSTPTPNQYVLASFYSPEVGGATTPLSPKAFAYYRFEYEGFFEDRGEIVNKIKVIPKAYGEGTFRGSLYIIEDRWAIHSFDLETIYQGLKIRVKQLFSPVQNVWLPINQQFRIEGGYLGFAGEFKYVVSMNYQKLNIDPNLKEDITILDHKKEENAPAVSRKADLEKMIEQQKEFSTKNFRKIIKEYEKEEKKERKAAGQDVRAVRQDSVIVDSLANKRDTTYWETLRPVPLTQLEVKSYKIQDSVRIVRQEKLDKDSTRNDSTSFKPMHLLTGHTYKFRERNYLTFESPASSLAYNTVEGYVFDMALEWKKRWGKDYEAGIKPLARYALGRNRLNGTLQSTLGNRKWNASVEGGEYIYQFNPNAPISPGLNSLTTLLFEQNFLKIYQKQFLRADYTYRYLGGILTFSTGLEFARRNELSNLEKTQTYIDWKSRAYTPNRPDNVEIANAGFPTHRALLWNLNVNVRPWQKYAIRNGQKRYWYNKGPTFLLGLKRAIPTNDLAPDYTLLEGSIRQNFDTGPRSNLRLSVSGGSFLSQERMYFPDFRHFMGNEFFFQNGDMLTSFRMLPYYQYSTSNKFFQGHILWDSQRFVLTRLPFVRLAGLSEVLQVHYLSTPAVRNYTELVYGLDGIIRLFRVEVVGQFTGNRYQGLGLRVGTTLRLR</sequence>
<dbReference type="Pfam" id="PF13715">
    <property type="entry name" value="CarbopepD_reg_2"/>
    <property type="match status" value="1"/>
</dbReference>
<protein>
    <submittedName>
        <fullName evidence="1">Membrane protein</fullName>
    </submittedName>
</protein>
<proteinExistence type="predicted"/>
<evidence type="ECO:0000313" key="2">
    <source>
        <dbReference type="Proteomes" id="UP000598271"/>
    </source>
</evidence>
<dbReference type="EMBL" id="BMXF01000003">
    <property type="protein sequence ID" value="GHB75627.1"/>
    <property type="molecule type" value="Genomic_DNA"/>
</dbReference>
<gene>
    <name evidence="1" type="ORF">GCM10007390_31750</name>
</gene>
<dbReference type="Pfam" id="PF18939">
    <property type="entry name" value="DUF5686"/>
    <property type="match status" value="1"/>
</dbReference>
<dbReference type="Proteomes" id="UP000598271">
    <property type="component" value="Unassembled WGS sequence"/>
</dbReference>
<dbReference type="InterPro" id="IPR043741">
    <property type="entry name" value="DUF5686"/>
</dbReference>
<evidence type="ECO:0000313" key="1">
    <source>
        <dbReference type="EMBL" id="GHB75627.1"/>
    </source>
</evidence>
<dbReference type="Gene3D" id="2.60.40.1120">
    <property type="entry name" value="Carboxypeptidase-like, regulatory domain"/>
    <property type="match status" value="1"/>
</dbReference>
<keyword evidence="2" id="KW-1185">Reference proteome</keyword>
<dbReference type="InterPro" id="IPR008969">
    <property type="entry name" value="CarboxyPept-like_regulatory"/>
</dbReference>
<dbReference type="AlphaFoldDB" id="A0A8J3D4V0"/>
<organism evidence="1 2">
    <name type="scientific">Persicitalea jodogahamensis</name>
    <dbReference type="NCBI Taxonomy" id="402147"/>
    <lineage>
        <taxon>Bacteria</taxon>
        <taxon>Pseudomonadati</taxon>
        <taxon>Bacteroidota</taxon>
        <taxon>Cytophagia</taxon>
        <taxon>Cytophagales</taxon>
        <taxon>Spirosomataceae</taxon>
        <taxon>Persicitalea</taxon>
    </lineage>
</organism>
<dbReference type="RefSeq" id="WP_189565506.1">
    <property type="nucleotide sequence ID" value="NZ_BMXF01000003.1"/>
</dbReference>
<name>A0A8J3D4V0_9BACT</name>
<dbReference type="SUPFAM" id="SSF49464">
    <property type="entry name" value="Carboxypeptidase regulatory domain-like"/>
    <property type="match status" value="1"/>
</dbReference>
<reference evidence="1 2" key="1">
    <citation type="journal article" date="2014" name="Int. J. Syst. Evol. Microbiol.">
        <title>Complete genome sequence of Corynebacterium casei LMG S-19264T (=DSM 44701T), isolated from a smear-ripened cheese.</title>
        <authorList>
            <consortium name="US DOE Joint Genome Institute (JGI-PGF)"/>
            <person name="Walter F."/>
            <person name="Albersmeier A."/>
            <person name="Kalinowski J."/>
            <person name="Ruckert C."/>
        </authorList>
    </citation>
    <scope>NUCLEOTIDE SEQUENCE [LARGE SCALE GENOMIC DNA]</scope>
    <source>
        <strain evidence="1 2">KCTC 12866</strain>
    </source>
</reference>
<accession>A0A8J3D4V0</accession>
<comment type="caution">
    <text evidence="1">The sequence shown here is derived from an EMBL/GenBank/DDBJ whole genome shotgun (WGS) entry which is preliminary data.</text>
</comment>